<dbReference type="PANTHER" id="PTHR42944:SF1">
    <property type="entry name" value="ADENINE DNA GLYCOSYLASE"/>
    <property type="match status" value="1"/>
</dbReference>
<organism evidence="16 17">
    <name type="scientific">Exiguobacterium oxidotolerans</name>
    <dbReference type="NCBI Taxonomy" id="223958"/>
    <lineage>
        <taxon>Bacteria</taxon>
        <taxon>Bacillati</taxon>
        <taxon>Bacillota</taxon>
        <taxon>Bacilli</taxon>
        <taxon>Bacillales</taxon>
        <taxon>Bacillales Family XII. Incertae Sedis</taxon>
        <taxon>Exiguobacterium</taxon>
    </lineage>
</organism>
<evidence type="ECO:0000313" key="16">
    <source>
        <dbReference type="EMBL" id="VWX38136.1"/>
    </source>
</evidence>
<dbReference type="GO" id="GO:0034039">
    <property type="term" value="F:8-oxo-7,8-dihydroguanine DNA N-glycosylase activity"/>
    <property type="evidence" value="ECO:0007669"/>
    <property type="project" value="TreeGrafter"/>
</dbReference>
<keyword evidence="8 14" id="KW-0227">DNA damage</keyword>
<dbReference type="PANTHER" id="PTHR42944">
    <property type="entry name" value="ADENINE DNA GLYCOSYLASE"/>
    <property type="match status" value="1"/>
</dbReference>
<evidence type="ECO:0000256" key="2">
    <source>
        <dbReference type="ARBA" id="ARBA00002933"/>
    </source>
</evidence>
<feature type="domain" description="HhH-GPD" evidence="15">
    <location>
        <begin position="48"/>
        <end position="199"/>
    </location>
</feature>
<dbReference type="InterPro" id="IPR015797">
    <property type="entry name" value="NUDIX_hydrolase-like_dom_sf"/>
</dbReference>
<evidence type="ECO:0000256" key="6">
    <source>
        <dbReference type="ARBA" id="ARBA00022485"/>
    </source>
</evidence>
<evidence type="ECO:0000256" key="12">
    <source>
        <dbReference type="ARBA" id="ARBA00023204"/>
    </source>
</evidence>
<dbReference type="EC" id="3.2.2.31" evidence="4 14"/>
<dbReference type="Pfam" id="PF00730">
    <property type="entry name" value="HhH-GPD"/>
    <property type="match status" value="1"/>
</dbReference>
<dbReference type="SMART" id="SM00478">
    <property type="entry name" value="ENDO3c"/>
    <property type="match status" value="1"/>
</dbReference>
<dbReference type="InterPro" id="IPR003651">
    <property type="entry name" value="Endonuclease3_FeS-loop_motif"/>
</dbReference>
<keyword evidence="6" id="KW-0004">4Fe-4S</keyword>
<dbReference type="GO" id="GO:0035485">
    <property type="term" value="F:adenine/guanine mispair binding"/>
    <property type="evidence" value="ECO:0007669"/>
    <property type="project" value="TreeGrafter"/>
</dbReference>
<dbReference type="GO" id="GO:0046872">
    <property type="term" value="F:metal ion binding"/>
    <property type="evidence" value="ECO:0007669"/>
    <property type="project" value="UniProtKB-UniRule"/>
</dbReference>
<dbReference type="EMBL" id="CABWKQ010000031">
    <property type="protein sequence ID" value="VWX38136.1"/>
    <property type="molecule type" value="Genomic_DNA"/>
</dbReference>
<dbReference type="InterPro" id="IPR023170">
    <property type="entry name" value="HhH_base_excis_C"/>
</dbReference>
<dbReference type="GO" id="GO:0032357">
    <property type="term" value="F:oxidized purine DNA binding"/>
    <property type="evidence" value="ECO:0007669"/>
    <property type="project" value="TreeGrafter"/>
</dbReference>
<keyword evidence="17" id="KW-1185">Reference proteome</keyword>
<dbReference type="SMART" id="SM00525">
    <property type="entry name" value="FES"/>
    <property type="match status" value="1"/>
</dbReference>
<keyword evidence="11" id="KW-0411">Iron-sulfur</keyword>
<evidence type="ECO:0000256" key="10">
    <source>
        <dbReference type="ARBA" id="ARBA00023004"/>
    </source>
</evidence>
<proteinExistence type="inferred from homology"/>
<reference evidence="16 17" key="1">
    <citation type="submission" date="2019-10" db="EMBL/GenBank/DDBJ databases">
        <authorList>
            <person name="Karimi E."/>
        </authorList>
    </citation>
    <scope>NUCLEOTIDE SEQUENCE [LARGE SCALE GENOMIC DNA]</scope>
    <source>
        <strain evidence="16">Exiguobacterium sp. 9Y</strain>
    </source>
</reference>
<dbReference type="FunFam" id="1.10.1670.10:FF:000002">
    <property type="entry name" value="Adenine DNA glycosylase"/>
    <property type="match status" value="1"/>
</dbReference>
<dbReference type="Proteomes" id="UP000439752">
    <property type="component" value="Unassembled WGS sequence"/>
</dbReference>
<evidence type="ECO:0000256" key="14">
    <source>
        <dbReference type="RuleBase" id="RU365096"/>
    </source>
</evidence>
<name>A0A653IFT0_9BACL</name>
<keyword evidence="13 14" id="KW-0326">Glycosidase</keyword>
<evidence type="ECO:0000256" key="13">
    <source>
        <dbReference type="ARBA" id="ARBA00023295"/>
    </source>
</evidence>
<evidence type="ECO:0000256" key="5">
    <source>
        <dbReference type="ARBA" id="ARBA00022023"/>
    </source>
</evidence>
<dbReference type="CDD" id="cd03431">
    <property type="entry name" value="NUDIX_DNA_Glycosylase_C-MutY"/>
    <property type="match status" value="1"/>
</dbReference>
<protein>
    <recommendedName>
        <fullName evidence="5 14">Adenine DNA glycosylase</fullName>
        <ecNumber evidence="4 14">3.2.2.31</ecNumber>
    </recommendedName>
</protein>
<dbReference type="SUPFAM" id="SSF55811">
    <property type="entry name" value="Nudix"/>
    <property type="match status" value="1"/>
</dbReference>
<keyword evidence="9 16" id="KW-0378">Hydrolase</keyword>
<accession>A0A653IFT0</accession>
<comment type="catalytic activity">
    <reaction evidence="1 14">
        <text>Hydrolyzes free adenine bases from 7,8-dihydro-8-oxoguanine:adenine mismatched double-stranded DNA, leaving an apurinic site.</text>
        <dbReference type="EC" id="3.2.2.31"/>
    </reaction>
</comment>
<dbReference type="FunFam" id="1.10.340.30:FF:000002">
    <property type="entry name" value="Adenine DNA glycosylase"/>
    <property type="match status" value="1"/>
</dbReference>
<dbReference type="AlphaFoldDB" id="A0A653IFT0"/>
<keyword evidence="10 14" id="KW-0408">Iron</keyword>
<dbReference type="InterPro" id="IPR044298">
    <property type="entry name" value="MIG/MutY"/>
</dbReference>
<dbReference type="Pfam" id="PF10576">
    <property type="entry name" value="EndIII_4Fe-2S"/>
    <property type="match status" value="1"/>
</dbReference>
<dbReference type="InterPro" id="IPR029119">
    <property type="entry name" value="MutY_C"/>
</dbReference>
<comment type="cofactor">
    <cofactor evidence="14">
        <name>[4Fe-4S] cluster</name>
        <dbReference type="ChEBI" id="CHEBI:49883"/>
    </cofactor>
    <text evidence="14">Binds 1 [4Fe-4S] cluster.</text>
</comment>
<evidence type="ECO:0000313" key="17">
    <source>
        <dbReference type="Proteomes" id="UP000439752"/>
    </source>
</evidence>
<keyword evidence="16" id="KW-0456">Lyase</keyword>
<dbReference type="GO" id="GO:0006284">
    <property type="term" value="P:base-excision repair"/>
    <property type="evidence" value="ECO:0007669"/>
    <property type="project" value="UniProtKB-UniRule"/>
</dbReference>
<dbReference type="CDD" id="cd00056">
    <property type="entry name" value="ENDO3c"/>
    <property type="match status" value="1"/>
</dbReference>
<comment type="similarity">
    <text evidence="3 14">Belongs to the Nth/MutY family.</text>
</comment>
<dbReference type="Gene3D" id="1.10.1670.10">
    <property type="entry name" value="Helix-hairpin-Helix base-excision DNA repair enzymes (C-terminal)"/>
    <property type="match status" value="1"/>
</dbReference>
<dbReference type="NCBIfam" id="TIGR01084">
    <property type="entry name" value="mutY"/>
    <property type="match status" value="1"/>
</dbReference>
<dbReference type="RefSeq" id="WP_159173887.1">
    <property type="nucleotide sequence ID" value="NZ_LR732312.1"/>
</dbReference>
<evidence type="ECO:0000256" key="9">
    <source>
        <dbReference type="ARBA" id="ARBA00022801"/>
    </source>
</evidence>
<dbReference type="InterPro" id="IPR003265">
    <property type="entry name" value="HhH-GPD_domain"/>
</dbReference>
<evidence type="ECO:0000256" key="1">
    <source>
        <dbReference type="ARBA" id="ARBA00000843"/>
    </source>
</evidence>
<evidence type="ECO:0000256" key="11">
    <source>
        <dbReference type="ARBA" id="ARBA00023014"/>
    </source>
</evidence>
<gene>
    <name evidence="16" type="primary">mutY</name>
    <name evidence="16" type="ORF">EXIGUO9Y_370008</name>
</gene>
<evidence type="ECO:0000256" key="7">
    <source>
        <dbReference type="ARBA" id="ARBA00022723"/>
    </source>
</evidence>
<evidence type="ECO:0000256" key="8">
    <source>
        <dbReference type="ARBA" id="ARBA00022763"/>
    </source>
</evidence>
<comment type="function">
    <text evidence="2">Adenine glycosylase active on G-A mispairs. MutY also corrects error-prone DNA synthesis past GO lesions which are due to the oxidatively damaged form of guanine: 7,8-dihydro-8-oxoguanine (8-oxo-dGTP).</text>
</comment>
<dbReference type="GO" id="GO:0006298">
    <property type="term" value="P:mismatch repair"/>
    <property type="evidence" value="ECO:0007669"/>
    <property type="project" value="TreeGrafter"/>
</dbReference>
<dbReference type="GO" id="GO:0000701">
    <property type="term" value="F:purine-specific mismatch base pair DNA N-glycosylase activity"/>
    <property type="evidence" value="ECO:0007669"/>
    <property type="project" value="UniProtKB-EC"/>
</dbReference>
<dbReference type="Gene3D" id="1.10.340.30">
    <property type="entry name" value="Hypothetical protein, domain 2"/>
    <property type="match status" value="1"/>
</dbReference>
<dbReference type="Gene3D" id="3.90.79.10">
    <property type="entry name" value="Nucleoside Triphosphate Pyrophosphohydrolase"/>
    <property type="match status" value="1"/>
</dbReference>
<evidence type="ECO:0000256" key="4">
    <source>
        <dbReference type="ARBA" id="ARBA00012045"/>
    </source>
</evidence>
<sequence length="339" mass="38648">MIPVQEYFINFNKRTFTTELVAWFLREQRQLPWRETKNPYHIWISEIMLQQTRVDTVIPYYNRFTDRFPTPHDLAAAEQSEVLKYWEGLGYYSRVKNLQIAVQEVVEKYGGIVPDEKEIFESLRGVGPYTTGAVLSIAYGQAEPAVDGNVMRVLSRVLGIYEDIAAPKTRKLFEAAVHELIDSADPSSFNQGLMELGAIVCTPKSPMCGLCPVNDVCFAYERNAQGELPVKTKKGKTQTIQYDALVYEEAGKVAVEQRPDTGLLAGMWQYPLVESTEDRRGTYVGNIKHIFSHRIWEVSIYRVTTQPEGTVLMDEATYVKQPISVAQMKIDRLLKEETT</sequence>
<keyword evidence="7" id="KW-0479">Metal-binding</keyword>
<dbReference type="InterPro" id="IPR011257">
    <property type="entry name" value="DNA_glycosylase"/>
</dbReference>
<keyword evidence="12" id="KW-0234">DNA repair</keyword>
<evidence type="ECO:0000259" key="15">
    <source>
        <dbReference type="SMART" id="SM00478"/>
    </source>
</evidence>
<dbReference type="InterPro" id="IPR005760">
    <property type="entry name" value="A/G_AdeGlyc_MutY"/>
</dbReference>
<dbReference type="GO" id="GO:0016829">
    <property type="term" value="F:lyase activity"/>
    <property type="evidence" value="ECO:0007669"/>
    <property type="project" value="UniProtKB-KW"/>
</dbReference>
<dbReference type="GO" id="GO:0051539">
    <property type="term" value="F:4 iron, 4 sulfur cluster binding"/>
    <property type="evidence" value="ECO:0007669"/>
    <property type="project" value="UniProtKB-UniRule"/>
</dbReference>
<evidence type="ECO:0000256" key="3">
    <source>
        <dbReference type="ARBA" id="ARBA00008343"/>
    </source>
</evidence>
<dbReference type="SUPFAM" id="SSF48150">
    <property type="entry name" value="DNA-glycosylase"/>
    <property type="match status" value="1"/>
</dbReference>
<dbReference type="Pfam" id="PF14815">
    <property type="entry name" value="NUDIX_4"/>
    <property type="match status" value="1"/>
</dbReference>